<protein>
    <submittedName>
        <fullName evidence="2">Uncharacterized protein</fullName>
    </submittedName>
</protein>
<reference evidence="2" key="1">
    <citation type="submission" date="2022-11" db="UniProtKB">
        <authorList>
            <consortium name="WormBaseParasite"/>
        </authorList>
    </citation>
    <scope>IDENTIFICATION</scope>
</reference>
<name>A0AC34FF28_9BILA</name>
<evidence type="ECO:0000313" key="2">
    <source>
        <dbReference type="WBParaSite" id="ES5_v2.g16023.t1"/>
    </source>
</evidence>
<proteinExistence type="predicted"/>
<sequence length="361" mass="41648">MESHNTLSSDSRSSDSKSSVSTSSSSSINDSESSNFTISLSTISLPTLSIVSSSHVTCFFDGTTQINQKFSIPEKILYYMAKNPKNAAVFQKLIETCKYFFIQNPIIVAPQLVCIKKEWYACSKYEFKGRKCQRGFKINNLPSNYKIWLSDKIVIRAGDDSILQIMPRIYQSDAIDITFENDDHILTFKEFLFLASNAERMVLDNRSIKYENGDTVPFETIIKSLPKLKWLNYESDNGKDITSNSAMNLIEDFKRFSYLNLNGLNEKFNVKTIYDFIIKNRHVVLDLCYRRDISETYKERINKYSDRLEYYNRNKCRSTITFSGMRYVYINSSDNEDMNVTSSNSSSNEILNDGLFSDNDE</sequence>
<evidence type="ECO:0000313" key="1">
    <source>
        <dbReference type="Proteomes" id="UP000887579"/>
    </source>
</evidence>
<accession>A0AC34FF28</accession>
<dbReference type="Proteomes" id="UP000887579">
    <property type="component" value="Unplaced"/>
</dbReference>
<dbReference type="WBParaSite" id="ES5_v2.g16023.t1">
    <property type="protein sequence ID" value="ES5_v2.g16023.t1"/>
    <property type="gene ID" value="ES5_v2.g16023"/>
</dbReference>
<organism evidence="1 2">
    <name type="scientific">Panagrolaimus sp. ES5</name>
    <dbReference type="NCBI Taxonomy" id="591445"/>
    <lineage>
        <taxon>Eukaryota</taxon>
        <taxon>Metazoa</taxon>
        <taxon>Ecdysozoa</taxon>
        <taxon>Nematoda</taxon>
        <taxon>Chromadorea</taxon>
        <taxon>Rhabditida</taxon>
        <taxon>Tylenchina</taxon>
        <taxon>Panagrolaimomorpha</taxon>
        <taxon>Panagrolaimoidea</taxon>
        <taxon>Panagrolaimidae</taxon>
        <taxon>Panagrolaimus</taxon>
    </lineage>
</organism>